<dbReference type="Pfam" id="PF00440">
    <property type="entry name" value="TetR_N"/>
    <property type="match status" value="1"/>
</dbReference>
<dbReference type="KEGG" id="pdu:PDUR_02755"/>
<dbReference type="InterPro" id="IPR009057">
    <property type="entry name" value="Homeodomain-like_sf"/>
</dbReference>
<dbReference type="GO" id="GO:0000976">
    <property type="term" value="F:transcription cis-regulatory region binding"/>
    <property type="evidence" value="ECO:0007669"/>
    <property type="project" value="TreeGrafter"/>
</dbReference>
<evidence type="ECO:0000256" key="1">
    <source>
        <dbReference type="ARBA" id="ARBA00023015"/>
    </source>
</evidence>
<name>A0A089HK33_PAEDU</name>
<dbReference type="InterPro" id="IPR041483">
    <property type="entry name" value="TetR_C_34"/>
</dbReference>
<dbReference type="PANTHER" id="PTHR30055:SF234">
    <property type="entry name" value="HTH-TYPE TRANSCRIPTIONAL REGULATOR BETI"/>
    <property type="match status" value="1"/>
</dbReference>
<evidence type="ECO:0000313" key="6">
    <source>
        <dbReference type="EMBL" id="AIQ11045.1"/>
    </source>
</evidence>
<keyword evidence="3" id="KW-0804">Transcription</keyword>
<reference evidence="6 7" key="1">
    <citation type="submission" date="2014-08" db="EMBL/GenBank/DDBJ databases">
        <title>Comparative genomics of the Paenibacillus odorifer group.</title>
        <authorList>
            <person name="den Bakker H.C."/>
            <person name="Tsai Y.-C."/>
            <person name="Martin N."/>
            <person name="Korlach J."/>
            <person name="Wiedmann M."/>
        </authorList>
    </citation>
    <scope>NUCLEOTIDE SEQUENCE [LARGE SCALE GENOMIC DNA]</scope>
    <source>
        <strain evidence="6 7">DSM 1735</strain>
    </source>
</reference>
<evidence type="ECO:0000256" key="2">
    <source>
        <dbReference type="ARBA" id="ARBA00023125"/>
    </source>
</evidence>
<dbReference type="PROSITE" id="PS50977">
    <property type="entry name" value="HTH_TETR_2"/>
    <property type="match status" value="1"/>
</dbReference>
<proteinExistence type="predicted"/>
<dbReference type="InterPro" id="IPR001647">
    <property type="entry name" value="HTH_TetR"/>
</dbReference>
<dbReference type="AlphaFoldDB" id="A0A089HK33"/>
<feature type="domain" description="HTH tetR-type" evidence="5">
    <location>
        <begin position="11"/>
        <end position="71"/>
    </location>
</feature>
<sequence>MKRAMTESAKAEKAKLILDTAYELFKKSTFNDIKMMDIAKAANVSKGTLFNYYSTKEVLFMEMLYIEYGKHLNNLMNLISQYETMSHEEFKHFFLSWMESILDPDSVLIRLNAIKNTILEKNIDYETAIKDKVDMYASLEKIGEMLAERVEYLTAEVSIDLLMAQNAIIVGYVNMASVPDVIRKAIDENELEGFKVDFKKNALAAMEYYLDGLYVQKKGEV</sequence>
<evidence type="ECO:0000259" key="5">
    <source>
        <dbReference type="PROSITE" id="PS50977"/>
    </source>
</evidence>
<dbReference type="PRINTS" id="PR00455">
    <property type="entry name" value="HTHTETR"/>
</dbReference>
<dbReference type="Pfam" id="PF17929">
    <property type="entry name" value="TetR_C_34"/>
    <property type="match status" value="1"/>
</dbReference>
<dbReference type="Proteomes" id="UP000029409">
    <property type="component" value="Chromosome"/>
</dbReference>
<evidence type="ECO:0000256" key="3">
    <source>
        <dbReference type="ARBA" id="ARBA00023163"/>
    </source>
</evidence>
<dbReference type="SUPFAM" id="SSF46689">
    <property type="entry name" value="Homeodomain-like"/>
    <property type="match status" value="1"/>
</dbReference>
<evidence type="ECO:0000313" key="7">
    <source>
        <dbReference type="Proteomes" id="UP000029409"/>
    </source>
</evidence>
<feature type="DNA-binding region" description="H-T-H motif" evidence="4">
    <location>
        <begin position="34"/>
        <end position="53"/>
    </location>
</feature>
<keyword evidence="2 4" id="KW-0238">DNA-binding</keyword>
<evidence type="ECO:0000256" key="4">
    <source>
        <dbReference type="PROSITE-ProRule" id="PRU00335"/>
    </source>
</evidence>
<dbReference type="InterPro" id="IPR050109">
    <property type="entry name" value="HTH-type_TetR-like_transc_reg"/>
</dbReference>
<dbReference type="EMBL" id="CP009288">
    <property type="protein sequence ID" value="AIQ11045.1"/>
    <property type="molecule type" value="Genomic_DNA"/>
</dbReference>
<dbReference type="GO" id="GO:0003700">
    <property type="term" value="F:DNA-binding transcription factor activity"/>
    <property type="evidence" value="ECO:0007669"/>
    <property type="project" value="TreeGrafter"/>
</dbReference>
<accession>A0A089HK33</accession>
<keyword evidence="1" id="KW-0805">Transcription regulation</keyword>
<protein>
    <recommendedName>
        <fullName evidence="5">HTH tetR-type domain-containing protein</fullName>
    </recommendedName>
</protein>
<dbReference type="eggNOG" id="COG1309">
    <property type="taxonomic scope" value="Bacteria"/>
</dbReference>
<gene>
    <name evidence="6" type="ORF">PDUR_02755</name>
</gene>
<organism evidence="6 7">
    <name type="scientific">Paenibacillus durus</name>
    <name type="common">Paenibacillus azotofixans</name>
    <dbReference type="NCBI Taxonomy" id="44251"/>
    <lineage>
        <taxon>Bacteria</taxon>
        <taxon>Bacillati</taxon>
        <taxon>Bacillota</taxon>
        <taxon>Bacilli</taxon>
        <taxon>Bacillales</taxon>
        <taxon>Paenibacillaceae</taxon>
        <taxon>Paenibacillus</taxon>
    </lineage>
</organism>
<dbReference type="Gene3D" id="1.10.357.10">
    <property type="entry name" value="Tetracycline Repressor, domain 2"/>
    <property type="match status" value="1"/>
</dbReference>
<keyword evidence="7" id="KW-1185">Reference proteome</keyword>
<dbReference type="STRING" id="44251.PDUR_02755"/>
<dbReference type="PANTHER" id="PTHR30055">
    <property type="entry name" value="HTH-TYPE TRANSCRIPTIONAL REGULATOR RUTR"/>
    <property type="match status" value="1"/>
</dbReference>